<dbReference type="AlphaFoldDB" id="A0A915IGJ8"/>
<accession>A0A915IGJ8</accession>
<feature type="compositionally biased region" description="Basic and acidic residues" evidence="1">
    <location>
        <begin position="144"/>
        <end position="155"/>
    </location>
</feature>
<protein>
    <submittedName>
        <fullName evidence="3">Uncharacterized protein</fullName>
    </submittedName>
</protein>
<evidence type="ECO:0000313" key="3">
    <source>
        <dbReference type="WBParaSite" id="nRc.2.0.1.t13235-RA"/>
    </source>
</evidence>
<proteinExistence type="predicted"/>
<feature type="region of interest" description="Disordered" evidence="1">
    <location>
        <begin position="128"/>
        <end position="155"/>
    </location>
</feature>
<evidence type="ECO:0000256" key="1">
    <source>
        <dbReference type="SAM" id="MobiDB-lite"/>
    </source>
</evidence>
<organism evidence="2 3">
    <name type="scientific">Romanomermis culicivorax</name>
    <name type="common">Nematode worm</name>
    <dbReference type="NCBI Taxonomy" id="13658"/>
    <lineage>
        <taxon>Eukaryota</taxon>
        <taxon>Metazoa</taxon>
        <taxon>Ecdysozoa</taxon>
        <taxon>Nematoda</taxon>
        <taxon>Enoplea</taxon>
        <taxon>Dorylaimia</taxon>
        <taxon>Mermithida</taxon>
        <taxon>Mermithoidea</taxon>
        <taxon>Mermithidae</taxon>
        <taxon>Romanomermis</taxon>
    </lineage>
</organism>
<reference evidence="3" key="1">
    <citation type="submission" date="2022-11" db="UniProtKB">
        <authorList>
            <consortium name="WormBaseParasite"/>
        </authorList>
    </citation>
    <scope>IDENTIFICATION</scope>
</reference>
<sequence length="186" mass="20393">MLASSKWKRRSLIRLIEQDNYMEIQDIKLPLKVIFAIRPLTKSFLSAACDNVLEEIPEEESVAVSTSSNDISMAIAALDGDLTDNKPATLKKSLHAFGCSPPNLTDYISPLHCNAEVKCQLEELKNLPPKPEFKAPLPPAPPMDVEKPTSSKSETDTRMMVPLRTMASVPPPSTTVTSMLALTSTI</sequence>
<dbReference type="WBParaSite" id="nRc.2.0.1.t13235-RA">
    <property type="protein sequence ID" value="nRc.2.0.1.t13235-RA"/>
    <property type="gene ID" value="nRc.2.0.1.g13235"/>
</dbReference>
<dbReference type="Proteomes" id="UP000887565">
    <property type="component" value="Unplaced"/>
</dbReference>
<keyword evidence="2" id="KW-1185">Reference proteome</keyword>
<name>A0A915IGJ8_ROMCU</name>
<evidence type="ECO:0000313" key="2">
    <source>
        <dbReference type="Proteomes" id="UP000887565"/>
    </source>
</evidence>